<name>A0A1B7JTV5_9GAMM</name>
<feature type="chain" id="PRO_5008595544" evidence="8">
    <location>
        <begin position="28"/>
        <end position="232"/>
    </location>
</feature>
<dbReference type="InterPro" id="IPR001829">
    <property type="entry name" value="Pili_assmbl_chaperone_bac"/>
</dbReference>
<feature type="domain" description="Pili assembly chaperone N-terminal" evidence="9">
    <location>
        <begin position="28"/>
        <end position="147"/>
    </location>
</feature>
<comment type="subcellular location">
    <subcellularLocation>
        <location evidence="1 7">Periplasm</location>
    </subcellularLocation>
</comment>
<keyword evidence="5" id="KW-0574">Periplasm</keyword>
<evidence type="ECO:0000259" key="9">
    <source>
        <dbReference type="Pfam" id="PF00345"/>
    </source>
</evidence>
<feature type="domain" description="Pili assembly chaperone C-terminal" evidence="10">
    <location>
        <begin position="169"/>
        <end position="224"/>
    </location>
</feature>
<dbReference type="AlphaFoldDB" id="A0A1B7JTV5"/>
<dbReference type="RefSeq" id="WP_068438882.1">
    <property type="nucleotide sequence ID" value="NZ_LXEW01000032.1"/>
</dbReference>
<dbReference type="InterPro" id="IPR016147">
    <property type="entry name" value="Pili_assmbl_chaperone_N"/>
</dbReference>
<dbReference type="Gene3D" id="2.60.40.10">
    <property type="entry name" value="Immunoglobulins"/>
    <property type="match status" value="2"/>
</dbReference>
<dbReference type="GO" id="GO:0071555">
    <property type="term" value="P:cell wall organization"/>
    <property type="evidence" value="ECO:0007669"/>
    <property type="project" value="InterPro"/>
</dbReference>
<evidence type="ECO:0000313" key="12">
    <source>
        <dbReference type="Proteomes" id="UP000078224"/>
    </source>
</evidence>
<keyword evidence="12" id="KW-1185">Reference proteome</keyword>
<dbReference type="InterPro" id="IPR018046">
    <property type="entry name" value="Pili_assmbl_chaperone_CS"/>
</dbReference>
<dbReference type="PRINTS" id="PR00969">
    <property type="entry name" value="CHAPERONPILI"/>
</dbReference>
<evidence type="ECO:0000256" key="1">
    <source>
        <dbReference type="ARBA" id="ARBA00004418"/>
    </source>
</evidence>
<feature type="signal peptide" evidence="8">
    <location>
        <begin position="1"/>
        <end position="27"/>
    </location>
</feature>
<dbReference type="InterPro" id="IPR008962">
    <property type="entry name" value="PapD-like_sf"/>
</dbReference>
<reference evidence="11 12" key="1">
    <citation type="submission" date="2016-04" db="EMBL/GenBank/DDBJ databases">
        <title>ATOL: Assembling a taxonomically balanced genome-scale reconstruction of the evolutionary history of the Enterobacteriaceae.</title>
        <authorList>
            <person name="Plunkett G.III."/>
            <person name="Neeno-Eckwall E.C."/>
            <person name="Glasner J.D."/>
            <person name="Perna N.T."/>
        </authorList>
    </citation>
    <scope>NUCLEOTIDE SEQUENCE [LARGE SCALE GENOMIC DNA]</scope>
    <source>
        <strain evidence="11 12">ATCC 35613</strain>
    </source>
</reference>
<dbReference type="InterPro" id="IPR036316">
    <property type="entry name" value="Pili_assmbl_chap_C_dom_sf"/>
</dbReference>
<evidence type="ECO:0000256" key="5">
    <source>
        <dbReference type="ARBA" id="ARBA00022764"/>
    </source>
</evidence>
<comment type="caution">
    <text evidence="11">The sequence shown here is derived from an EMBL/GenBank/DDBJ whole genome shotgun (WGS) entry which is preliminary data.</text>
</comment>
<evidence type="ECO:0000256" key="8">
    <source>
        <dbReference type="SAM" id="SignalP"/>
    </source>
</evidence>
<evidence type="ECO:0000256" key="7">
    <source>
        <dbReference type="RuleBase" id="RU003918"/>
    </source>
</evidence>
<evidence type="ECO:0000256" key="4">
    <source>
        <dbReference type="ARBA" id="ARBA00022729"/>
    </source>
</evidence>
<dbReference type="Pfam" id="PF02753">
    <property type="entry name" value="PapD_C"/>
    <property type="match status" value="1"/>
</dbReference>
<dbReference type="Pfam" id="PF00345">
    <property type="entry name" value="PapD_N"/>
    <property type="match status" value="1"/>
</dbReference>
<gene>
    <name evidence="11" type="ORF">M998_2283</name>
</gene>
<accession>A0A1B7JTV5</accession>
<dbReference type="InterPro" id="IPR013783">
    <property type="entry name" value="Ig-like_fold"/>
</dbReference>
<keyword evidence="3" id="KW-1029">Fimbrium biogenesis</keyword>
<evidence type="ECO:0000256" key="2">
    <source>
        <dbReference type="ARBA" id="ARBA00007399"/>
    </source>
</evidence>
<evidence type="ECO:0000256" key="6">
    <source>
        <dbReference type="ARBA" id="ARBA00023186"/>
    </source>
</evidence>
<dbReference type="GO" id="GO:0030288">
    <property type="term" value="C:outer membrane-bounded periplasmic space"/>
    <property type="evidence" value="ECO:0007669"/>
    <property type="project" value="InterPro"/>
</dbReference>
<keyword evidence="6 7" id="KW-0143">Chaperone</keyword>
<dbReference type="PATRIC" id="fig|1354272.4.peg.2321"/>
<dbReference type="OrthoDB" id="9131059at2"/>
<dbReference type="PANTHER" id="PTHR30251:SF11">
    <property type="entry name" value="CHAPERONE PROTEIN FIMC-RELATED"/>
    <property type="match status" value="1"/>
</dbReference>
<dbReference type="PROSITE" id="PS00635">
    <property type="entry name" value="PILI_CHAPERONE"/>
    <property type="match status" value="1"/>
</dbReference>
<comment type="similarity">
    <text evidence="2 7">Belongs to the periplasmic pilus chaperone family.</text>
</comment>
<dbReference type="EMBL" id="LXEW01000032">
    <property type="protein sequence ID" value="OAT51346.1"/>
    <property type="molecule type" value="Genomic_DNA"/>
</dbReference>
<evidence type="ECO:0000256" key="3">
    <source>
        <dbReference type="ARBA" id="ARBA00022558"/>
    </source>
</evidence>
<dbReference type="InterPro" id="IPR050643">
    <property type="entry name" value="Periplasmic_pilus_chap"/>
</dbReference>
<evidence type="ECO:0000313" key="11">
    <source>
        <dbReference type="EMBL" id="OAT51346.1"/>
    </source>
</evidence>
<dbReference type="Proteomes" id="UP000078224">
    <property type="component" value="Unassembled WGS sequence"/>
</dbReference>
<sequence>MKTGTTRQLIAALLILLCSSISTQVYAGVALGATRVIYPAGQKQVQLAVTNNDEKGVFLIQSWVENANGQKDNQFAITPPLFSMQGKKENTLRIIDATNNQLPQDKESLFWLNVKAIPAMDKSKLNENTLQLAIISRIKLYYRPDGLSIAPDKVADELRFKRQVGSLIVVNPTPYYATVADLRAGSAKLNNVLVPPFGEASVSIPANANGEITFQTINDYGALTPKMTGRIQ</sequence>
<dbReference type="SUPFAM" id="SSF49354">
    <property type="entry name" value="PapD-like"/>
    <property type="match status" value="1"/>
</dbReference>
<protein>
    <submittedName>
        <fullName evidence="11">FimC family chaperone</fullName>
    </submittedName>
</protein>
<proteinExistence type="inferred from homology"/>
<dbReference type="InterPro" id="IPR016148">
    <property type="entry name" value="Pili_assmbl_chaperone_C"/>
</dbReference>
<evidence type="ECO:0000259" key="10">
    <source>
        <dbReference type="Pfam" id="PF02753"/>
    </source>
</evidence>
<dbReference type="SUPFAM" id="SSF49584">
    <property type="entry name" value="Periplasmic chaperone C-domain"/>
    <property type="match status" value="1"/>
</dbReference>
<dbReference type="PANTHER" id="PTHR30251">
    <property type="entry name" value="PILUS ASSEMBLY CHAPERONE"/>
    <property type="match status" value="1"/>
</dbReference>
<keyword evidence="4 8" id="KW-0732">Signal</keyword>
<dbReference type="FunFam" id="2.60.40.10:FF:000458">
    <property type="entry name" value="Molecular chaperone FimC"/>
    <property type="match status" value="1"/>
</dbReference>
<organism evidence="11 12">
    <name type="scientific">Providencia heimbachae ATCC 35613</name>
    <dbReference type="NCBI Taxonomy" id="1354272"/>
    <lineage>
        <taxon>Bacteria</taxon>
        <taxon>Pseudomonadati</taxon>
        <taxon>Pseudomonadota</taxon>
        <taxon>Gammaproteobacteria</taxon>
        <taxon>Enterobacterales</taxon>
        <taxon>Morganellaceae</taxon>
        <taxon>Providencia</taxon>
    </lineage>
</organism>